<evidence type="ECO:0008006" key="4">
    <source>
        <dbReference type="Google" id="ProtNLM"/>
    </source>
</evidence>
<evidence type="ECO:0000313" key="2">
    <source>
        <dbReference type="EMBL" id="KAL3684710.1"/>
    </source>
</evidence>
<feature type="region of interest" description="Disordered" evidence="1">
    <location>
        <begin position="234"/>
        <end position="253"/>
    </location>
</feature>
<dbReference type="Proteomes" id="UP001633002">
    <property type="component" value="Unassembled WGS sequence"/>
</dbReference>
<sequence length="253" mass="29880">MWTTVHTAAGSIRIASLHAPYTKEDRKPYWEWWDLQIDGEDCVLAGDFNYVELPEDSKSKSPLISRAEEQAWKRLVNRTDMIDMYWTTIRTEGRLYTRVAFCGERLDQARLDHFYLTNNCEWCEVVKKVVHFSGLLLSDHIPIGLELQLTQEDDANSKPRGYFKMDNYLLEKPGVLEKSEVAWREHPPIQLETDDESDELLQRLRTIKIELRKWEIKEAKAWKVRSKERWLKEGKPPPGIFMHNYRPSSQGRK</sequence>
<name>A0ABD3H2S7_9MARC</name>
<gene>
    <name evidence="2" type="ORF">R1sor_002732</name>
</gene>
<proteinExistence type="predicted"/>
<reference evidence="2 3" key="1">
    <citation type="submission" date="2024-09" db="EMBL/GenBank/DDBJ databases">
        <title>Chromosome-scale assembly of Riccia sorocarpa.</title>
        <authorList>
            <person name="Paukszto L."/>
        </authorList>
    </citation>
    <scope>NUCLEOTIDE SEQUENCE [LARGE SCALE GENOMIC DNA]</scope>
    <source>
        <strain evidence="2">LP-2024</strain>
        <tissue evidence="2">Aerial parts of the thallus</tissue>
    </source>
</reference>
<dbReference type="SUPFAM" id="SSF56219">
    <property type="entry name" value="DNase I-like"/>
    <property type="match status" value="1"/>
</dbReference>
<dbReference type="InterPro" id="IPR036691">
    <property type="entry name" value="Endo/exonu/phosph_ase_sf"/>
</dbReference>
<evidence type="ECO:0000256" key="1">
    <source>
        <dbReference type="SAM" id="MobiDB-lite"/>
    </source>
</evidence>
<dbReference type="EMBL" id="JBJQOH010000006">
    <property type="protein sequence ID" value="KAL3684710.1"/>
    <property type="molecule type" value="Genomic_DNA"/>
</dbReference>
<organism evidence="2 3">
    <name type="scientific">Riccia sorocarpa</name>
    <dbReference type="NCBI Taxonomy" id="122646"/>
    <lineage>
        <taxon>Eukaryota</taxon>
        <taxon>Viridiplantae</taxon>
        <taxon>Streptophyta</taxon>
        <taxon>Embryophyta</taxon>
        <taxon>Marchantiophyta</taxon>
        <taxon>Marchantiopsida</taxon>
        <taxon>Marchantiidae</taxon>
        <taxon>Marchantiales</taxon>
        <taxon>Ricciaceae</taxon>
        <taxon>Riccia</taxon>
    </lineage>
</organism>
<dbReference type="Gene3D" id="3.60.10.10">
    <property type="entry name" value="Endonuclease/exonuclease/phosphatase"/>
    <property type="match status" value="1"/>
</dbReference>
<accession>A0ABD3H2S7</accession>
<evidence type="ECO:0000313" key="3">
    <source>
        <dbReference type="Proteomes" id="UP001633002"/>
    </source>
</evidence>
<keyword evidence="3" id="KW-1185">Reference proteome</keyword>
<protein>
    <recommendedName>
        <fullName evidence="4">Endonuclease/exonuclease/phosphatase domain-containing protein</fullName>
    </recommendedName>
</protein>
<comment type="caution">
    <text evidence="2">The sequence shown here is derived from an EMBL/GenBank/DDBJ whole genome shotgun (WGS) entry which is preliminary data.</text>
</comment>
<dbReference type="AlphaFoldDB" id="A0ABD3H2S7"/>